<dbReference type="GO" id="GO:0016887">
    <property type="term" value="F:ATP hydrolysis activity"/>
    <property type="evidence" value="ECO:0007669"/>
    <property type="project" value="InterPro"/>
</dbReference>
<keyword evidence="4 9" id="KW-0812">Transmembrane</keyword>
<keyword evidence="6" id="KW-0067">ATP-binding</keyword>
<evidence type="ECO:0000256" key="6">
    <source>
        <dbReference type="ARBA" id="ARBA00022840"/>
    </source>
</evidence>
<dbReference type="PANTHER" id="PTHR48041">
    <property type="entry name" value="ABC TRANSPORTER G FAMILY MEMBER 28"/>
    <property type="match status" value="1"/>
</dbReference>
<dbReference type="InterPro" id="IPR050352">
    <property type="entry name" value="ABCG_transporters"/>
</dbReference>
<dbReference type="InterPro" id="IPR003439">
    <property type="entry name" value="ABC_transporter-like_ATP-bd"/>
</dbReference>
<dbReference type="SUPFAM" id="SSF52540">
    <property type="entry name" value="P-loop containing nucleoside triphosphate hydrolases"/>
    <property type="match status" value="1"/>
</dbReference>
<reference evidence="11 12" key="1">
    <citation type="submission" date="2024-03" db="EMBL/GenBank/DDBJ databases">
        <title>The genome assembly and annotation of the cricket Gryllus longicercus Weissman &amp; Gray.</title>
        <authorList>
            <person name="Szrajer S."/>
            <person name="Gray D."/>
            <person name="Ylla G."/>
        </authorList>
    </citation>
    <scope>NUCLEOTIDE SEQUENCE [LARGE SCALE GENOMIC DNA]</scope>
    <source>
        <strain evidence="11">DAG 2021-001</strain>
        <tissue evidence="11">Whole body minus gut</tissue>
    </source>
</reference>
<dbReference type="Pfam" id="PF00005">
    <property type="entry name" value="ABC_tran"/>
    <property type="match status" value="1"/>
</dbReference>
<dbReference type="SMART" id="SM00382">
    <property type="entry name" value="AAA"/>
    <property type="match status" value="1"/>
</dbReference>
<dbReference type="InterPro" id="IPR027417">
    <property type="entry name" value="P-loop_NTPase"/>
</dbReference>
<feature type="transmembrane region" description="Helical" evidence="9">
    <location>
        <begin position="581"/>
        <end position="600"/>
    </location>
</feature>
<evidence type="ECO:0000256" key="1">
    <source>
        <dbReference type="ARBA" id="ARBA00004141"/>
    </source>
</evidence>
<organism evidence="11 12">
    <name type="scientific">Gryllus longicercus</name>
    <dbReference type="NCBI Taxonomy" id="2509291"/>
    <lineage>
        <taxon>Eukaryota</taxon>
        <taxon>Metazoa</taxon>
        <taxon>Ecdysozoa</taxon>
        <taxon>Arthropoda</taxon>
        <taxon>Hexapoda</taxon>
        <taxon>Insecta</taxon>
        <taxon>Pterygota</taxon>
        <taxon>Neoptera</taxon>
        <taxon>Polyneoptera</taxon>
        <taxon>Orthoptera</taxon>
        <taxon>Ensifera</taxon>
        <taxon>Gryllidea</taxon>
        <taxon>Grylloidea</taxon>
        <taxon>Gryllidae</taxon>
        <taxon>Gryllinae</taxon>
        <taxon>Gryllus</taxon>
    </lineage>
</organism>
<keyword evidence="12" id="KW-1185">Reference proteome</keyword>
<keyword evidence="7 9" id="KW-1133">Transmembrane helix</keyword>
<dbReference type="GO" id="GO:0140359">
    <property type="term" value="F:ABC-type transporter activity"/>
    <property type="evidence" value="ECO:0007669"/>
    <property type="project" value="InterPro"/>
</dbReference>
<comment type="caution">
    <text evidence="11">The sequence shown here is derived from an EMBL/GenBank/DDBJ whole genome shotgun (WGS) entry which is preliminary data.</text>
</comment>
<keyword evidence="5" id="KW-0547">Nucleotide-binding</keyword>
<dbReference type="EMBL" id="JAZDUA010000710">
    <property type="protein sequence ID" value="KAK7789772.1"/>
    <property type="molecule type" value="Genomic_DNA"/>
</dbReference>
<feature type="transmembrane region" description="Helical" evidence="9">
    <location>
        <begin position="470"/>
        <end position="488"/>
    </location>
</feature>
<dbReference type="PROSITE" id="PS00211">
    <property type="entry name" value="ABC_TRANSPORTER_1"/>
    <property type="match status" value="1"/>
</dbReference>
<dbReference type="InterPro" id="IPR003593">
    <property type="entry name" value="AAA+_ATPase"/>
</dbReference>
<evidence type="ECO:0000259" key="10">
    <source>
        <dbReference type="PROSITE" id="PS50893"/>
    </source>
</evidence>
<dbReference type="Pfam" id="PF19055">
    <property type="entry name" value="ABC2_membrane_7"/>
    <property type="match status" value="1"/>
</dbReference>
<feature type="transmembrane region" description="Helical" evidence="9">
    <location>
        <begin position="353"/>
        <end position="373"/>
    </location>
</feature>
<comment type="subcellular location">
    <subcellularLocation>
        <location evidence="1">Membrane</location>
        <topology evidence="1">Multi-pass membrane protein</topology>
    </subcellularLocation>
</comment>
<dbReference type="InterPro" id="IPR017871">
    <property type="entry name" value="ABC_transporter-like_CS"/>
</dbReference>
<dbReference type="InterPro" id="IPR013525">
    <property type="entry name" value="ABC2_TM"/>
</dbReference>
<proteinExistence type="inferred from homology"/>
<evidence type="ECO:0000313" key="12">
    <source>
        <dbReference type="Proteomes" id="UP001378592"/>
    </source>
</evidence>
<dbReference type="Pfam" id="PF01061">
    <property type="entry name" value="ABC2_membrane"/>
    <property type="match status" value="1"/>
</dbReference>
<protein>
    <recommendedName>
        <fullName evidence="10">ABC transporter domain-containing protein</fullName>
    </recommendedName>
</protein>
<accession>A0AAN9YZK5</accession>
<feature type="transmembrane region" description="Helical" evidence="9">
    <location>
        <begin position="495"/>
        <end position="515"/>
    </location>
</feature>
<dbReference type="GO" id="GO:0005524">
    <property type="term" value="F:ATP binding"/>
    <property type="evidence" value="ECO:0007669"/>
    <property type="project" value="UniProtKB-KW"/>
</dbReference>
<evidence type="ECO:0000313" key="11">
    <source>
        <dbReference type="EMBL" id="KAK7789772.1"/>
    </source>
</evidence>
<dbReference type="GO" id="GO:0005886">
    <property type="term" value="C:plasma membrane"/>
    <property type="evidence" value="ECO:0007669"/>
    <property type="project" value="TreeGrafter"/>
</dbReference>
<evidence type="ECO:0000256" key="2">
    <source>
        <dbReference type="ARBA" id="ARBA00005814"/>
    </source>
</evidence>
<dbReference type="Proteomes" id="UP001378592">
    <property type="component" value="Unassembled WGS sequence"/>
</dbReference>
<dbReference type="PANTHER" id="PTHR48041:SF116">
    <property type="entry name" value="PROTEIN BROWN"/>
    <property type="match status" value="1"/>
</dbReference>
<dbReference type="InterPro" id="IPR043926">
    <property type="entry name" value="ABCG_dom"/>
</dbReference>
<name>A0AAN9YZK5_9ORTH</name>
<keyword evidence="8 9" id="KW-0472">Membrane</keyword>
<evidence type="ECO:0000256" key="5">
    <source>
        <dbReference type="ARBA" id="ARBA00022741"/>
    </source>
</evidence>
<sequence>MAALANSLIPTLRTDSINDCLGRYHLPSWYIECCLKGFREFKCVDAAVHGRAESGSLVAVMGASGSGKTTLLNAVSKRVEDGVEGGIFLNSQIVCRNELIEVSGFVTQKDIAITTLTAMEHSFFMSQMRLNKSIKSNQRRTRISELLTELGLSGQEGTQLKYLSGGERKRLSVAVELLHDPLILFCDEPTTGLDSYNALLLIEKLQIIAKAGKIVMCSIHQPASDIFTCFNQIILLTSGKLAYHGPTNHVLTYFSSLGSPCPSNYNPADFLITKFAIVPGDEDSCTASNEYFCQKFAESHLGESLRCNEDDPINQDQSANKNNSFNQSPWMVKLYWLIWRNVMDSLRTKLGHFQQAAVFLVTSLMLAIFYSNIFTHTQQGIQDVHGLLYLISSEVYFTSTYRVLNTFPQEISVFTKEKDLYPTSAYYIAKIITTIPRTVIEPAIYLAIICIVQYLCGCPVLSYFTLLGPLLISACSASAYGCALSAVFQSPNIASVISVPVDLATMLMAGMFFNIRSLPSVISWIKYLSQLHYTNEVLLVLHWQNIDYIDCPEDKSLPCLRNGIQVLQAYGYSPGNVSGDLIALVLIFFILNVIGWLGLWRQARKNTFK</sequence>
<dbReference type="PROSITE" id="PS50893">
    <property type="entry name" value="ABC_TRANSPORTER_2"/>
    <property type="match status" value="1"/>
</dbReference>
<keyword evidence="3" id="KW-0813">Transport</keyword>
<dbReference type="Gene3D" id="3.40.50.300">
    <property type="entry name" value="P-loop containing nucleotide triphosphate hydrolases"/>
    <property type="match status" value="1"/>
</dbReference>
<evidence type="ECO:0000256" key="3">
    <source>
        <dbReference type="ARBA" id="ARBA00022448"/>
    </source>
</evidence>
<evidence type="ECO:0000256" key="4">
    <source>
        <dbReference type="ARBA" id="ARBA00022692"/>
    </source>
</evidence>
<gene>
    <name evidence="11" type="ORF">R5R35_013940</name>
</gene>
<evidence type="ECO:0000256" key="8">
    <source>
        <dbReference type="ARBA" id="ARBA00023136"/>
    </source>
</evidence>
<feature type="domain" description="ABC transporter" evidence="10">
    <location>
        <begin position="12"/>
        <end position="263"/>
    </location>
</feature>
<feature type="transmembrane region" description="Helical" evidence="9">
    <location>
        <begin position="443"/>
        <end position="464"/>
    </location>
</feature>
<evidence type="ECO:0000256" key="9">
    <source>
        <dbReference type="SAM" id="Phobius"/>
    </source>
</evidence>
<dbReference type="AlphaFoldDB" id="A0AAN9YZK5"/>
<evidence type="ECO:0000256" key="7">
    <source>
        <dbReference type="ARBA" id="ARBA00022989"/>
    </source>
</evidence>
<comment type="similarity">
    <text evidence="2">Belongs to the ABC transporter superfamily. ABCG family. Eye pigment precursor importer (TC 3.A.1.204) subfamily.</text>
</comment>